<evidence type="ECO:0000256" key="2">
    <source>
        <dbReference type="SAM" id="Coils"/>
    </source>
</evidence>
<proteinExistence type="predicted"/>
<dbReference type="Pfam" id="PF12796">
    <property type="entry name" value="Ank_2"/>
    <property type="match status" value="3"/>
</dbReference>
<dbReference type="OrthoDB" id="194358at2759"/>
<dbReference type="Gene3D" id="1.25.40.20">
    <property type="entry name" value="Ankyrin repeat-containing domain"/>
    <property type="match status" value="3"/>
</dbReference>
<name>A0A4Z1SUG8_GIAMU</name>
<comment type="caution">
    <text evidence="3">The sequence shown here is derived from an EMBL/GenBank/DDBJ whole genome shotgun (WGS) entry which is preliminary data.</text>
</comment>
<feature type="coiled-coil region" evidence="2">
    <location>
        <begin position="195"/>
        <end position="222"/>
    </location>
</feature>
<dbReference type="Proteomes" id="UP000315496">
    <property type="component" value="Chromosome 2"/>
</dbReference>
<gene>
    <name evidence="3" type="ORF">GMRT_10877</name>
</gene>
<sequence length="600" mass="65919">MDWFAALLARNHARLREGLPIHKRSRDVDGLTALHLAASYGDIDAVEILAPEESTLLDAAGETALIRAIRSSHIRVVHMLASLEAKVPTRDGKTALQITLELRSLEYMQAVVPFSDNEYLPAIDRPSSALHHAVLLNLPYAIPIFAMHFSLSLDEFNFCLGAAKSAPDCLTLLNIHRADLLQEKCARCGKQAASVAELELKLESRDERYISLQNEITQLKQAILRKHCSIGTCVECRATIVRSAVTRDQNTCTLCKPMMSIEAACSAHLPSYDALRNALDKTLGAYLALKAQASDIEASDALAALKALSLQLTTESLSELDKEAFLSAIRGLVQMTAERTSLGLSGSITAPDPTNVDRLTEVEYKYTVLQHALEELRTGWPTTLMKVAAEGSDEGVKKHLFLAGLQDNEGKTALMFAAEAGHLECVRQLIEKEGRMRDNQGRTALMYATAHNRIECCHTLLKVEGRFSTNSQHRYKGTTALMVAARNNFTDLVKLLVVEEGAITRDDGVTALMQAAQANAVDSIKLLLTKEARRSTNDEFIHGPGYTALMFAVSNGNYEVARILAKHEGTMQLPNGNYASTLTNDPQLRLELLRYEGHTD</sequence>
<dbReference type="PANTHER" id="PTHR24120">
    <property type="entry name" value="GH07239P"/>
    <property type="match status" value="1"/>
</dbReference>
<dbReference type="EMBL" id="VDLU01000002">
    <property type="protein sequence ID" value="TNJ28615.1"/>
    <property type="molecule type" value="Genomic_DNA"/>
</dbReference>
<feature type="repeat" description="ANK" evidence="1">
    <location>
        <begin position="409"/>
        <end position="432"/>
    </location>
</feature>
<dbReference type="InterPro" id="IPR002110">
    <property type="entry name" value="Ankyrin_rpt"/>
</dbReference>
<feature type="repeat" description="ANK" evidence="1">
    <location>
        <begin position="29"/>
        <end position="49"/>
    </location>
</feature>
<evidence type="ECO:0000313" key="4">
    <source>
        <dbReference type="Proteomes" id="UP000315496"/>
    </source>
</evidence>
<evidence type="ECO:0000313" key="3">
    <source>
        <dbReference type="EMBL" id="TNJ28615.1"/>
    </source>
</evidence>
<dbReference type="Pfam" id="PF00023">
    <property type="entry name" value="Ank"/>
    <property type="match status" value="1"/>
</dbReference>
<dbReference type="InterPro" id="IPR036770">
    <property type="entry name" value="Ankyrin_rpt-contain_sf"/>
</dbReference>
<dbReference type="PANTHER" id="PTHR24120:SF4">
    <property type="entry name" value="GH07239P"/>
    <property type="match status" value="1"/>
</dbReference>
<dbReference type="PROSITE" id="PS50297">
    <property type="entry name" value="ANK_REP_REGION"/>
    <property type="match status" value="2"/>
</dbReference>
<dbReference type="SMART" id="SM00248">
    <property type="entry name" value="ANK"/>
    <property type="match status" value="7"/>
</dbReference>
<accession>A0A4Z1SUG8</accession>
<protein>
    <submittedName>
        <fullName evidence="3">Ankyrin repeat protein 1</fullName>
    </submittedName>
</protein>
<keyword evidence="1" id="KW-0040">ANK repeat</keyword>
<dbReference type="VEuPathDB" id="GiardiaDB:GMRT_10877"/>
<keyword evidence="4" id="KW-1185">Reference proteome</keyword>
<feature type="repeat" description="ANK" evidence="1">
    <location>
        <begin position="507"/>
        <end position="539"/>
    </location>
</feature>
<reference evidence="3 4" key="1">
    <citation type="submission" date="2019-05" db="EMBL/GenBank/DDBJ databases">
        <title>The compact genome of Giardia muris reveals important steps in the evolution of intestinal protozoan parasites.</title>
        <authorList>
            <person name="Xu F."/>
            <person name="Jimenez-Gonzalez A."/>
            <person name="Einarsson E."/>
            <person name="Astvaldsson A."/>
            <person name="Peirasmaki D."/>
            <person name="Eckmann L."/>
            <person name="Andersson J.O."/>
            <person name="Svard S.G."/>
            <person name="Jerlstrom-Hultqvist J."/>
        </authorList>
    </citation>
    <scope>NUCLEOTIDE SEQUENCE [LARGE SCALE GENOMIC DNA]</scope>
    <source>
        <strain evidence="3 4">Roberts-Thomson</strain>
    </source>
</reference>
<dbReference type="PROSITE" id="PS50088">
    <property type="entry name" value="ANK_REPEAT"/>
    <property type="match status" value="4"/>
</dbReference>
<organism evidence="3 4">
    <name type="scientific">Giardia muris</name>
    <dbReference type="NCBI Taxonomy" id="5742"/>
    <lineage>
        <taxon>Eukaryota</taxon>
        <taxon>Metamonada</taxon>
        <taxon>Diplomonadida</taxon>
        <taxon>Hexamitidae</taxon>
        <taxon>Giardiinae</taxon>
        <taxon>Giardia</taxon>
    </lineage>
</organism>
<dbReference type="SUPFAM" id="SSF48403">
    <property type="entry name" value="Ankyrin repeat"/>
    <property type="match status" value="1"/>
</dbReference>
<evidence type="ECO:0000256" key="1">
    <source>
        <dbReference type="PROSITE-ProRule" id="PRU00023"/>
    </source>
</evidence>
<dbReference type="AlphaFoldDB" id="A0A4Z1SUG8"/>
<feature type="repeat" description="ANK" evidence="1">
    <location>
        <begin position="544"/>
        <end position="576"/>
    </location>
</feature>
<keyword evidence="2" id="KW-0175">Coiled coil</keyword>